<gene>
    <name evidence="4" type="ORF">E2493_18435</name>
</gene>
<comment type="caution">
    <text evidence="4">The sequence shown here is derived from an EMBL/GenBank/DDBJ whole genome shotgun (WGS) entry which is preliminary data.</text>
</comment>
<keyword evidence="5" id="KW-1185">Reference proteome</keyword>
<dbReference type="GO" id="GO:0005509">
    <property type="term" value="F:calcium ion binding"/>
    <property type="evidence" value="ECO:0007669"/>
    <property type="project" value="InterPro"/>
</dbReference>
<reference evidence="4 5" key="1">
    <citation type="submission" date="2019-03" db="EMBL/GenBank/DDBJ databases">
        <title>Genome sequence of Sphingomonas sp. 17J27-24.</title>
        <authorList>
            <person name="Kim M."/>
            <person name="Maeng S."/>
            <person name="Sathiyaraj S."/>
        </authorList>
    </citation>
    <scope>NUCLEOTIDE SEQUENCE [LARGE SCALE GENOMIC DNA]</scope>
    <source>
        <strain evidence="4 5">17J27-24</strain>
    </source>
</reference>
<feature type="signal peptide" evidence="2">
    <location>
        <begin position="1"/>
        <end position="20"/>
    </location>
</feature>
<proteinExistence type="predicted"/>
<dbReference type="AlphaFoldDB" id="A0A4Y8ZPP1"/>
<feature type="region of interest" description="Disordered" evidence="1">
    <location>
        <begin position="46"/>
        <end position="124"/>
    </location>
</feature>
<sequence>MKTIVLAGAAALTLAGAASAQPPSPAPTGDITRAAAVADAERRFAALDTDGNGTLDPAEMQKAAEQRRAEWRQRMEERLARMSPEERADFEQRRAERGGRDRDARGGDERRGRGERGPGARRGG</sequence>
<evidence type="ECO:0000259" key="3">
    <source>
        <dbReference type="PROSITE" id="PS50222"/>
    </source>
</evidence>
<feature type="domain" description="EF-hand" evidence="3">
    <location>
        <begin position="35"/>
        <end position="70"/>
    </location>
</feature>
<accession>A0A4Y8ZPP1</accession>
<dbReference type="EMBL" id="SPDV01000052">
    <property type="protein sequence ID" value="TFI56809.1"/>
    <property type="molecule type" value="Genomic_DNA"/>
</dbReference>
<feature type="chain" id="PRO_5021216871" description="EF-hand domain-containing protein" evidence="2">
    <location>
        <begin position="21"/>
        <end position="124"/>
    </location>
</feature>
<evidence type="ECO:0000256" key="1">
    <source>
        <dbReference type="SAM" id="MobiDB-lite"/>
    </source>
</evidence>
<organism evidence="4 5">
    <name type="scientific">Sphingomonas parva</name>
    <dbReference type="NCBI Taxonomy" id="2555898"/>
    <lineage>
        <taxon>Bacteria</taxon>
        <taxon>Pseudomonadati</taxon>
        <taxon>Pseudomonadota</taxon>
        <taxon>Alphaproteobacteria</taxon>
        <taxon>Sphingomonadales</taxon>
        <taxon>Sphingomonadaceae</taxon>
        <taxon>Sphingomonas</taxon>
    </lineage>
</organism>
<dbReference type="Proteomes" id="UP000298213">
    <property type="component" value="Unassembled WGS sequence"/>
</dbReference>
<evidence type="ECO:0000313" key="5">
    <source>
        <dbReference type="Proteomes" id="UP000298213"/>
    </source>
</evidence>
<dbReference type="InterPro" id="IPR018247">
    <property type="entry name" value="EF_Hand_1_Ca_BS"/>
</dbReference>
<keyword evidence="2" id="KW-0732">Signal</keyword>
<evidence type="ECO:0000256" key="2">
    <source>
        <dbReference type="SAM" id="SignalP"/>
    </source>
</evidence>
<dbReference type="InterPro" id="IPR002048">
    <property type="entry name" value="EF_hand_dom"/>
</dbReference>
<dbReference type="RefSeq" id="WP_263854103.1">
    <property type="nucleotide sequence ID" value="NZ_SPDV01000052.1"/>
</dbReference>
<name>A0A4Y8ZPP1_9SPHN</name>
<dbReference type="PROSITE" id="PS00018">
    <property type="entry name" value="EF_HAND_1"/>
    <property type="match status" value="1"/>
</dbReference>
<evidence type="ECO:0000313" key="4">
    <source>
        <dbReference type="EMBL" id="TFI56809.1"/>
    </source>
</evidence>
<dbReference type="Gene3D" id="1.10.238.10">
    <property type="entry name" value="EF-hand"/>
    <property type="match status" value="1"/>
</dbReference>
<protein>
    <recommendedName>
        <fullName evidence="3">EF-hand domain-containing protein</fullName>
    </recommendedName>
</protein>
<feature type="non-terminal residue" evidence="4">
    <location>
        <position position="124"/>
    </location>
</feature>
<dbReference type="PROSITE" id="PS50222">
    <property type="entry name" value="EF_HAND_2"/>
    <property type="match status" value="1"/>
</dbReference>
<feature type="compositionally biased region" description="Basic and acidic residues" evidence="1">
    <location>
        <begin position="62"/>
        <end position="118"/>
    </location>
</feature>